<feature type="compositionally biased region" description="Low complexity" evidence="1">
    <location>
        <begin position="760"/>
        <end position="769"/>
    </location>
</feature>
<name>A0AA40C9F5_9PEZI</name>
<keyword evidence="3" id="KW-1185">Reference proteome</keyword>
<feature type="region of interest" description="Disordered" evidence="1">
    <location>
        <begin position="1"/>
        <end position="98"/>
    </location>
</feature>
<protein>
    <recommendedName>
        <fullName evidence="4">PH domain-containing protein</fullName>
    </recommendedName>
</protein>
<comment type="caution">
    <text evidence="2">The sequence shown here is derived from an EMBL/GenBank/DDBJ whole genome shotgun (WGS) entry which is preliminary data.</text>
</comment>
<feature type="region of interest" description="Disordered" evidence="1">
    <location>
        <begin position="116"/>
        <end position="149"/>
    </location>
</feature>
<dbReference type="Proteomes" id="UP001174934">
    <property type="component" value="Unassembled WGS sequence"/>
</dbReference>
<sequence>MPDTAGSVSPGATFNYLQGQQGAQSKRIRPPAPNDDGGETGRVPLRPGAKMDANGLGRRESRRGLRSIFGRHKSTTTTTTDADRTQPPASPRDLTQRPGGIRASIAEISNWPYGLHHGSSNNRRSESVLPPLPQAAAKAAQSRGTLGPWTPPPLFQAYPQAIRYTQLPACTASAEAILRIQNHKGSFSLRDGLNQSLLSPDMMEESTGDKGEKVRKRHRRNTSASSIKLEWTTKIFMLVTAGYLLQYTGEGSFDRLPEKILHLGKDSAAFASDVIPGRHWVLQVSSAADSDGSTTASPVASVFARLQFRSQEKRQASNLLMVFDSADEMDAWIAILRREIEALGGKKHLSETGKPKADDEVQQLKNQTSQRTLVVRDPDRFSRMLSPDMAWGELPAPASPGNHLDLPEADTPREQSFDETSTASWVSQDGRQLDGLRDSTNRLSYYSSGQRTMITSAGSSPACSPIRDSFASHEDFLGPDLPPPEEQLRPRARPNAAAINNRRQSLQTMNHHFDIRTASSSQTLRPHSTYSPAPWPVQLPPLQGRLSSRRPPPAALSINPRPLSFVEDQPSPLSPPLVQVEYAMGPTAPDAPPVSKSWAQRREGEKYEANCSDSVVCNAPSAAKQTLEQGQANEAFQRRSSMRASQQWEKFTDSRAEACPSAMSATTVTAHMPNPTDMSEDTPRALTSFDHYDGDHSPIRSLTGLQQRRLSLYSQFAERPLDYGRPLLDASDNTRRARHSLKPAPRSSQHLRANSHSQGLLQRRSLSQLVEGPPPGPPPTRALPPIPPRGVSRSGTVRHSGGNV</sequence>
<reference evidence="2" key="1">
    <citation type="submission" date="2023-06" db="EMBL/GenBank/DDBJ databases">
        <title>Genome-scale phylogeny and comparative genomics of the fungal order Sordariales.</title>
        <authorList>
            <consortium name="Lawrence Berkeley National Laboratory"/>
            <person name="Hensen N."/>
            <person name="Bonometti L."/>
            <person name="Westerberg I."/>
            <person name="Brannstrom I.O."/>
            <person name="Guillou S."/>
            <person name="Cros-Aarteil S."/>
            <person name="Calhoun S."/>
            <person name="Haridas S."/>
            <person name="Kuo A."/>
            <person name="Mondo S."/>
            <person name="Pangilinan J."/>
            <person name="Riley R."/>
            <person name="LaButti K."/>
            <person name="Andreopoulos B."/>
            <person name="Lipzen A."/>
            <person name="Chen C."/>
            <person name="Yanf M."/>
            <person name="Daum C."/>
            <person name="Ng V."/>
            <person name="Clum A."/>
            <person name="Steindorff A."/>
            <person name="Ohm R."/>
            <person name="Martin F."/>
            <person name="Silar P."/>
            <person name="Natvig D."/>
            <person name="Lalanne C."/>
            <person name="Gautier V."/>
            <person name="Ament-velasquez S.L."/>
            <person name="Kruys A."/>
            <person name="Hutchinson M.I."/>
            <person name="Powell A.J."/>
            <person name="Barry K."/>
            <person name="Miller A.N."/>
            <person name="Grigoriev I.V."/>
            <person name="Debuchy R."/>
            <person name="Gladieux P."/>
            <person name="Thoren M.H."/>
            <person name="Johannesson H."/>
        </authorList>
    </citation>
    <scope>NUCLEOTIDE SEQUENCE</scope>
    <source>
        <strain evidence="2">SMH3391-2</strain>
    </source>
</reference>
<gene>
    <name evidence="2" type="ORF">B0T17DRAFT_589601</name>
</gene>
<organism evidence="2 3">
    <name type="scientific">Bombardia bombarda</name>
    <dbReference type="NCBI Taxonomy" id="252184"/>
    <lineage>
        <taxon>Eukaryota</taxon>
        <taxon>Fungi</taxon>
        <taxon>Dikarya</taxon>
        <taxon>Ascomycota</taxon>
        <taxon>Pezizomycotina</taxon>
        <taxon>Sordariomycetes</taxon>
        <taxon>Sordariomycetidae</taxon>
        <taxon>Sordariales</taxon>
        <taxon>Lasiosphaeriaceae</taxon>
        <taxon>Bombardia</taxon>
    </lineage>
</organism>
<accession>A0AA40C9F5</accession>
<feature type="compositionally biased region" description="Pro residues" evidence="1">
    <location>
        <begin position="772"/>
        <end position="788"/>
    </location>
</feature>
<dbReference type="AlphaFoldDB" id="A0AA40C9F5"/>
<dbReference type="EMBL" id="JAULSR010000002">
    <property type="protein sequence ID" value="KAK0629960.1"/>
    <property type="molecule type" value="Genomic_DNA"/>
</dbReference>
<feature type="compositionally biased region" description="Polar residues" evidence="1">
    <location>
        <begin position="1"/>
        <end position="24"/>
    </location>
</feature>
<feature type="region of interest" description="Disordered" evidence="1">
    <location>
        <begin position="391"/>
        <end position="423"/>
    </location>
</feature>
<evidence type="ECO:0000256" key="1">
    <source>
        <dbReference type="SAM" id="MobiDB-lite"/>
    </source>
</evidence>
<evidence type="ECO:0000313" key="2">
    <source>
        <dbReference type="EMBL" id="KAK0629960.1"/>
    </source>
</evidence>
<feature type="region of interest" description="Disordered" evidence="1">
    <location>
        <begin position="199"/>
        <end position="221"/>
    </location>
</feature>
<evidence type="ECO:0000313" key="3">
    <source>
        <dbReference type="Proteomes" id="UP001174934"/>
    </source>
</evidence>
<evidence type="ECO:0008006" key="4">
    <source>
        <dbReference type="Google" id="ProtNLM"/>
    </source>
</evidence>
<feature type="compositionally biased region" description="Basic residues" evidence="1">
    <location>
        <begin position="64"/>
        <end position="74"/>
    </location>
</feature>
<feature type="compositionally biased region" description="Polar residues" evidence="1">
    <location>
        <begin position="746"/>
        <end position="759"/>
    </location>
</feature>
<feature type="region of interest" description="Disordered" evidence="1">
    <location>
        <begin position="724"/>
        <end position="804"/>
    </location>
</feature>
<proteinExistence type="predicted"/>